<name>A0ABR0GUX1_9PEZI</name>
<feature type="region of interest" description="Disordered" evidence="1">
    <location>
        <begin position="81"/>
        <end position="101"/>
    </location>
</feature>
<protein>
    <submittedName>
        <fullName evidence="2">Uncharacterized protein</fullName>
    </submittedName>
</protein>
<reference evidence="2 3" key="1">
    <citation type="journal article" date="2023" name="bioRxiv">
        <title>High-quality genome assemblies of four members of thePodospora anserinaspecies complex.</title>
        <authorList>
            <person name="Ament-Velasquez S.L."/>
            <person name="Vogan A.A."/>
            <person name="Wallerman O."/>
            <person name="Hartmann F."/>
            <person name="Gautier V."/>
            <person name="Silar P."/>
            <person name="Giraud T."/>
            <person name="Johannesson H."/>
        </authorList>
    </citation>
    <scope>NUCLEOTIDE SEQUENCE [LARGE SCALE GENOMIC DNA]</scope>
    <source>
        <strain evidence="2 3">CBS 415.72m</strain>
    </source>
</reference>
<dbReference type="EMBL" id="JAFFHA010000001">
    <property type="protein sequence ID" value="KAK4659486.1"/>
    <property type="molecule type" value="Genomic_DNA"/>
</dbReference>
<accession>A0ABR0GUX1</accession>
<keyword evidence="3" id="KW-1185">Reference proteome</keyword>
<organism evidence="2 3">
    <name type="scientific">Podospora pseudocomata</name>
    <dbReference type="NCBI Taxonomy" id="2093779"/>
    <lineage>
        <taxon>Eukaryota</taxon>
        <taxon>Fungi</taxon>
        <taxon>Dikarya</taxon>
        <taxon>Ascomycota</taxon>
        <taxon>Pezizomycotina</taxon>
        <taxon>Sordariomycetes</taxon>
        <taxon>Sordariomycetidae</taxon>
        <taxon>Sordariales</taxon>
        <taxon>Podosporaceae</taxon>
        <taxon>Podospora</taxon>
    </lineage>
</organism>
<evidence type="ECO:0000256" key="1">
    <source>
        <dbReference type="SAM" id="MobiDB-lite"/>
    </source>
</evidence>
<feature type="compositionally biased region" description="Basic and acidic residues" evidence="1">
    <location>
        <begin position="81"/>
        <end position="90"/>
    </location>
</feature>
<gene>
    <name evidence="2" type="ORF">QC762_0009260</name>
</gene>
<sequence length="137" mass="15510">MYLYRFYIRFTARAAQIWIWKGTRSFGFRAARTRAGRQAHEQVDWHEEGTNTAQIIQDKKDAGYSRARDGRTTRPARVARRYTDGNDGGRRKSGFCGGSKAAGRRAKLWGPRQGERTQNIRGVWGILAGYGVNTGVI</sequence>
<comment type="caution">
    <text evidence="2">The sequence shown here is derived from an EMBL/GenBank/DDBJ whole genome shotgun (WGS) entry which is preliminary data.</text>
</comment>
<dbReference type="GeneID" id="87902379"/>
<evidence type="ECO:0000313" key="3">
    <source>
        <dbReference type="Proteomes" id="UP001323405"/>
    </source>
</evidence>
<dbReference type="Proteomes" id="UP001323405">
    <property type="component" value="Unassembled WGS sequence"/>
</dbReference>
<dbReference type="RefSeq" id="XP_062748457.1">
    <property type="nucleotide sequence ID" value="XM_062882880.1"/>
</dbReference>
<proteinExistence type="predicted"/>
<evidence type="ECO:0000313" key="2">
    <source>
        <dbReference type="EMBL" id="KAK4659486.1"/>
    </source>
</evidence>